<dbReference type="InParanoid" id="A0A1Y2DIV2"/>
<feature type="compositionally biased region" description="Polar residues" evidence="1">
    <location>
        <begin position="231"/>
        <end position="248"/>
    </location>
</feature>
<feature type="compositionally biased region" description="Polar residues" evidence="1">
    <location>
        <begin position="137"/>
        <end position="146"/>
    </location>
</feature>
<feature type="compositionally biased region" description="Polar residues" evidence="1">
    <location>
        <begin position="258"/>
        <end position="281"/>
    </location>
</feature>
<dbReference type="GeneID" id="63778629"/>
<reference evidence="2 3" key="1">
    <citation type="submission" date="2016-07" db="EMBL/GenBank/DDBJ databases">
        <title>Pervasive Adenine N6-methylation of Active Genes in Fungi.</title>
        <authorList>
            <consortium name="DOE Joint Genome Institute"/>
            <person name="Mondo S.J."/>
            <person name="Dannebaum R.O."/>
            <person name="Kuo R.C."/>
            <person name="Labutti K."/>
            <person name="Haridas S."/>
            <person name="Kuo A."/>
            <person name="Salamov A."/>
            <person name="Ahrendt S.R."/>
            <person name="Lipzen A."/>
            <person name="Sullivan W."/>
            <person name="Andreopoulos W.B."/>
            <person name="Clum A."/>
            <person name="Lindquist E."/>
            <person name="Daum C."/>
            <person name="Ramamoorthy G.K."/>
            <person name="Gryganskyi A."/>
            <person name="Culley D."/>
            <person name="Magnuson J.K."/>
            <person name="James T.Y."/>
            <person name="O'Malley M.A."/>
            <person name="Stajich J.E."/>
            <person name="Spatafora J.W."/>
            <person name="Visel A."/>
            <person name="Grigoriev I.V."/>
        </authorList>
    </citation>
    <scope>NUCLEOTIDE SEQUENCE [LARGE SCALE GENOMIC DNA]</scope>
    <source>
        <strain evidence="2 3">CBS 129021</strain>
    </source>
</reference>
<dbReference type="AlphaFoldDB" id="A0A1Y2DIV2"/>
<keyword evidence="3" id="KW-1185">Reference proteome</keyword>
<dbReference type="RefSeq" id="XP_040711800.1">
    <property type="nucleotide sequence ID" value="XM_040862417.1"/>
</dbReference>
<feature type="compositionally biased region" description="Basic and acidic residues" evidence="1">
    <location>
        <begin position="58"/>
        <end position="72"/>
    </location>
</feature>
<dbReference type="Pfam" id="PF10253">
    <property type="entry name" value="PRCC"/>
    <property type="match status" value="1"/>
</dbReference>
<dbReference type="GO" id="GO:0005634">
    <property type="term" value="C:nucleus"/>
    <property type="evidence" value="ECO:0007669"/>
    <property type="project" value="TreeGrafter"/>
</dbReference>
<dbReference type="PANTHER" id="PTHR13621:SF2">
    <property type="entry name" value="PROLINE-RICH PROTEIN PRCC"/>
    <property type="match status" value="1"/>
</dbReference>
<dbReference type="PANTHER" id="PTHR13621">
    <property type="entry name" value="PROLINE-RICH PROTEIN PRCC"/>
    <property type="match status" value="1"/>
</dbReference>
<protein>
    <submittedName>
        <fullName evidence="2">Mitotic checkpoint regulator, MAD2B-interacting-domain-containing protein</fullName>
    </submittedName>
</protein>
<evidence type="ECO:0000313" key="2">
    <source>
        <dbReference type="EMBL" id="ORY59106.1"/>
    </source>
</evidence>
<evidence type="ECO:0000256" key="1">
    <source>
        <dbReference type="SAM" id="MobiDB-lite"/>
    </source>
</evidence>
<name>A0A1Y2DIV2_9PEZI</name>
<dbReference type="EMBL" id="MCFJ01000014">
    <property type="protein sequence ID" value="ORY59106.1"/>
    <property type="molecule type" value="Genomic_DNA"/>
</dbReference>
<feature type="compositionally biased region" description="Polar residues" evidence="1">
    <location>
        <begin position="189"/>
        <end position="202"/>
    </location>
</feature>
<gene>
    <name evidence="2" type="ORF">BCR38DRAFT_460465</name>
</gene>
<dbReference type="OrthoDB" id="2555634at2759"/>
<dbReference type="STRING" id="1141098.A0A1Y2DIV2"/>
<feature type="region of interest" description="Disordered" evidence="1">
    <location>
        <begin position="1"/>
        <end position="158"/>
    </location>
</feature>
<dbReference type="InterPro" id="IPR018800">
    <property type="entry name" value="PRCC"/>
</dbReference>
<proteinExistence type="predicted"/>
<accession>A0A1Y2DIV2</accession>
<organism evidence="2 3">
    <name type="scientific">Pseudomassariella vexata</name>
    <dbReference type="NCBI Taxonomy" id="1141098"/>
    <lineage>
        <taxon>Eukaryota</taxon>
        <taxon>Fungi</taxon>
        <taxon>Dikarya</taxon>
        <taxon>Ascomycota</taxon>
        <taxon>Pezizomycotina</taxon>
        <taxon>Sordariomycetes</taxon>
        <taxon>Xylariomycetidae</taxon>
        <taxon>Amphisphaeriales</taxon>
        <taxon>Pseudomassariaceae</taxon>
        <taxon>Pseudomassariella</taxon>
    </lineage>
</organism>
<comment type="caution">
    <text evidence="2">The sequence shown here is derived from an EMBL/GenBank/DDBJ whole genome shotgun (WGS) entry which is preliminary data.</text>
</comment>
<sequence length="384" mass="40993">MALVDYSDSESDSETVLKPEPTPQAPTASATTAKKPIQKVVDRANPRKILVNLSGRSVLEKATPKAGEEPPAKRKRTAGGAFSGFNSLLPAPKNAGKPATASSSGKNAPRPGVNLKTGAAPGFSRNNDEDGMDGESLNGQPAQQPSIPEGQKPADEVKLVGKPLMFKPLSVSRKPAKKKATSVVKAPPKSSTPATMPVSQPESPMEELAKKKVSLFSISDEPSEPTPIDPSPSNGTYEPMFPTSSGQHDSFADYDAQFASSYSHSQSQLQPTASTDESLDSIASSMNLSATARRELFGRRGAPGSAQSAARVINFNTDDEYKHNEELRAAGEQQIHNPVRAIAPGKHNLRQLVNQVQNQREALEESFAQGRNNRNEAGAKYGWR</sequence>
<feature type="region of interest" description="Disordered" evidence="1">
    <location>
        <begin position="365"/>
        <end position="384"/>
    </location>
</feature>
<dbReference type="Proteomes" id="UP000193689">
    <property type="component" value="Unassembled WGS sequence"/>
</dbReference>
<evidence type="ECO:0000313" key="3">
    <source>
        <dbReference type="Proteomes" id="UP000193689"/>
    </source>
</evidence>
<feature type="region of interest" description="Disordered" evidence="1">
    <location>
        <begin position="170"/>
        <end position="281"/>
    </location>
</feature>